<reference evidence="2 3" key="1">
    <citation type="journal article" date="2007" name="Proc. Natl. Acad. Sci. U.S.A.">
        <title>Independent sorting-out of thousands of duplicated gene pairs in two yeast species descended from a whole-genome duplication.</title>
        <authorList>
            <person name="Scannell D.R."/>
            <person name="Frank A.C."/>
            <person name="Conant G.C."/>
            <person name="Byrne K.P."/>
            <person name="Woolfit M."/>
            <person name="Wolfe K.H."/>
        </authorList>
    </citation>
    <scope>NUCLEOTIDE SEQUENCE [LARGE SCALE GENOMIC DNA]</scope>
    <source>
        <strain evidence="3">ATCC 22028 / DSM 70294 / BCRC 21397 / CBS 2163 / NBRC 10782 / NRRL Y-8283 / UCD 57-17</strain>
    </source>
</reference>
<feature type="compositionally biased region" description="Basic residues" evidence="1">
    <location>
        <begin position="575"/>
        <end position="586"/>
    </location>
</feature>
<dbReference type="EMBL" id="DS480436">
    <property type="protein sequence ID" value="EDO16014.1"/>
    <property type="molecule type" value="Genomic_DNA"/>
</dbReference>
<organism evidence="3">
    <name type="scientific">Vanderwaltozyma polyspora (strain ATCC 22028 / DSM 70294 / BCRC 21397 / CBS 2163 / NBRC 10782 / NRRL Y-8283 / UCD 57-17)</name>
    <name type="common">Kluyveromyces polysporus</name>
    <dbReference type="NCBI Taxonomy" id="436907"/>
    <lineage>
        <taxon>Eukaryota</taxon>
        <taxon>Fungi</taxon>
        <taxon>Dikarya</taxon>
        <taxon>Ascomycota</taxon>
        <taxon>Saccharomycotina</taxon>
        <taxon>Saccharomycetes</taxon>
        <taxon>Saccharomycetales</taxon>
        <taxon>Saccharomycetaceae</taxon>
        <taxon>Vanderwaltozyma</taxon>
    </lineage>
</organism>
<feature type="region of interest" description="Disordered" evidence="1">
    <location>
        <begin position="628"/>
        <end position="704"/>
    </location>
</feature>
<feature type="region of interest" description="Disordered" evidence="1">
    <location>
        <begin position="573"/>
        <end position="595"/>
    </location>
</feature>
<dbReference type="FunCoup" id="A7TNY9">
    <property type="interactions" value="98"/>
</dbReference>
<dbReference type="STRING" id="436907.A7TNY9"/>
<keyword evidence="3" id="KW-1185">Reference proteome</keyword>
<feature type="compositionally biased region" description="Polar residues" evidence="1">
    <location>
        <begin position="628"/>
        <end position="656"/>
    </location>
</feature>
<dbReference type="RefSeq" id="XP_001643872.1">
    <property type="nucleotide sequence ID" value="XM_001643822.1"/>
</dbReference>
<name>A7TNY9_VANPO</name>
<feature type="region of interest" description="Disordered" evidence="1">
    <location>
        <begin position="104"/>
        <end position="123"/>
    </location>
</feature>
<dbReference type="PhylomeDB" id="A7TNY9"/>
<dbReference type="InParanoid" id="A7TNY9"/>
<accession>A7TNY9</accession>
<gene>
    <name evidence="2" type="ORF">Kpol_495p12</name>
</gene>
<feature type="compositionally biased region" description="Basic and acidic residues" evidence="1">
    <location>
        <begin position="274"/>
        <end position="292"/>
    </location>
</feature>
<feature type="region of interest" description="Disordered" evidence="1">
    <location>
        <begin position="274"/>
        <end position="300"/>
    </location>
</feature>
<sequence>MSVTVQEQDKVLRNLYRRLKLYASDDDVNENSHLVVKPKLKPSVSFNTVPSYAGRSILDDNQEFEGVHFPTDYSMEEFYDNESGYATECNQDYFNKNHYMVDSASHRKRGSSPPPTPGGKLSASSLSQMFKIAENGKIVRVDYPSRPSISNDAVIVTRVQGNWEKLWSERKHQIEERILNKRKYFSKPDELFPEQKFVPIISDDLIPKTREQRKKDKILQLKVGYSNSPRTLVCHISGRRHTWVALDWMLRELSVDLDHIVVITNLPRLRTDKVRSRSREKSSSRSVSESKSRSCSRCPDAECEDLKDEDYDIFSKSSTENNEWCSGYDKQHIELEIKNIFNYIRKITPPEKILKITVELLVAKTSKMFCDIVNVYTPDFFVSSTLRWSQTDNLVVWKSKKITDSLCTCYPIPVFVVPAERMYHFETNLQNEFAIGNMDKLAKHLKVSSASTSTEELDEDDIETVLTANDEVKSVSLGQRLKDLAHENRTQMMDRLTALISGKTADDTSSSILENKFNIIFKESLKFAEEINKLKCEDESDTEFEQLKRVITGGAVRPVVSSKKSMLDVVDTTNKKAHHHHHHHHKDREIELSRTNSSQIKFASSVKVGDGNEALGNLGVCRTMSNVVEKSPSSPTSGLSLRPTMSYSISSSTNNEPIKKCTKKDKNNLRKTKSANNVEPVKSNDSSSSTGKKKGGFFSFFKRG</sequence>
<dbReference type="OrthoDB" id="843225at2759"/>
<dbReference type="KEGG" id="vpo:Kpol_495p12"/>
<evidence type="ECO:0000313" key="3">
    <source>
        <dbReference type="Proteomes" id="UP000000267"/>
    </source>
</evidence>
<dbReference type="AlphaFoldDB" id="A7TNY9"/>
<dbReference type="Proteomes" id="UP000000267">
    <property type="component" value="Unassembled WGS sequence"/>
</dbReference>
<evidence type="ECO:0000256" key="1">
    <source>
        <dbReference type="SAM" id="MobiDB-lite"/>
    </source>
</evidence>
<proteinExistence type="predicted"/>
<feature type="compositionally biased region" description="Low complexity" evidence="1">
    <location>
        <begin position="686"/>
        <end position="704"/>
    </location>
</feature>
<evidence type="ECO:0000313" key="2">
    <source>
        <dbReference type="EMBL" id="EDO16014.1"/>
    </source>
</evidence>
<dbReference type="HOGENOM" id="CLU_012887_0_0_1"/>
<dbReference type="OMA" id="IEWTSGY"/>
<protein>
    <submittedName>
        <fullName evidence="2">Uncharacterized protein</fullName>
    </submittedName>
</protein>
<dbReference type="GeneID" id="5544149"/>
<dbReference type="eggNOG" id="ENOG502RISH">
    <property type="taxonomic scope" value="Eukaryota"/>
</dbReference>